<dbReference type="CDD" id="cd06558">
    <property type="entry name" value="crotonase-like"/>
    <property type="match status" value="1"/>
</dbReference>
<accession>F8GWX6</accession>
<evidence type="ECO:0000313" key="2">
    <source>
        <dbReference type="EMBL" id="AEI81846.1"/>
    </source>
</evidence>
<dbReference type="GeneID" id="34311645"/>
<dbReference type="InterPro" id="IPR029045">
    <property type="entry name" value="ClpP/crotonase-like_dom_sf"/>
</dbReference>
<dbReference type="SUPFAM" id="SSF52096">
    <property type="entry name" value="ClpP/crotonase"/>
    <property type="match status" value="1"/>
</dbReference>
<sequence length="257" mass="28030">MSSKNLSTLSLEIHDHIAHLRFTRPALLNRFDELAHLEFADVLDDIGRDPAIRALVISAEGKVFSAGGDFEEIIQARDSVQVRERIMRDARRVFRSLVTLPVPVIAAVQGASVGMGATVMTLCDIVVAYENAKVSDPHVSIGLVAGDGGIVGWSQAAGLMRAKRFLLTGDAMSARDAYEMGLVTDLVETPEKALERALQIARRIADLPRAGVEGTKRAFMRLTEQTAHTVFEAGLAYEMESMTRPEVAEMIASLKKK</sequence>
<dbReference type="InterPro" id="IPR001753">
    <property type="entry name" value="Enoyl-CoA_hydra/iso"/>
</dbReference>
<evidence type="ECO:0000256" key="1">
    <source>
        <dbReference type="ARBA" id="ARBA00005254"/>
    </source>
</evidence>
<dbReference type="EMBL" id="CP002879">
    <property type="protein sequence ID" value="AEI81846.1"/>
    <property type="molecule type" value="Genomic_DNA"/>
</dbReference>
<dbReference type="RefSeq" id="WP_013958901.1">
    <property type="nucleotide sequence ID" value="NC_015727.1"/>
</dbReference>
<evidence type="ECO:0000313" key="3">
    <source>
        <dbReference type="Proteomes" id="UP000006798"/>
    </source>
</evidence>
<dbReference type="KEGG" id="cnc:CNE_BB1p04220"/>
<proteinExistence type="inferred from homology"/>
<dbReference type="PANTHER" id="PTHR43459">
    <property type="entry name" value="ENOYL-COA HYDRATASE"/>
    <property type="match status" value="1"/>
</dbReference>
<dbReference type="EC" id="4.2.1.17" evidence="2"/>
<dbReference type="InterPro" id="IPR014748">
    <property type="entry name" value="Enoyl-CoA_hydra_C"/>
</dbReference>
<dbReference type="PANTHER" id="PTHR43459:SF3">
    <property type="entry name" value="ENOYL-COA HYDRATASE ECHA15 (ENOYL HYDRASE) (UNSATURATED ACYL-COA HYDRATASE) (CROTONASE)-RELATED"/>
    <property type="match status" value="1"/>
</dbReference>
<keyword evidence="2" id="KW-0456">Lyase</keyword>
<keyword evidence="2" id="KW-0614">Plasmid</keyword>
<dbReference type="Gene3D" id="1.10.12.10">
    <property type="entry name" value="Lyase 2-enoyl-coa Hydratase, Chain A, domain 2"/>
    <property type="match status" value="1"/>
</dbReference>
<dbReference type="AlphaFoldDB" id="F8GWX6"/>
<dbReference type="HOGENOM" id="CLU_009834_7_2_4"/>
<protein>
    <submittedName>
        <fullName evidence="2">Enoyl-CoA hydratase PaaF</fullName>
        <ecNumber evidence="2">4.2.1.17</ecNumber>
    </submittedName>
</protein>
<name>F8GWX6_CUPNN</name>
<geneLocation type="plasmid" evidence="2 3">
    <name>pBB1</name>
</geneLocation>
<reference evidence="2 3" key="1">
    <citation type="journal article" date="2011" name="J. Bacteriol.">
        <title>Complete genome sequence of the type strain Cupriavidus necator N-1.</title>
        <authorList>
            <person name="Poehlein A."/>
            <person name="Kusian B."/>
            <person name="Friedrich B."/>
            <person name="Daniel R."/>
            <person name="Bowien B."/>
        </authorList>
    </citation>
    <scope>NUCLEOTIDE SEQUENCE [LARGE SCALE GENOMIC DNA]</scope>
    <source>
        <strain evidence="3">ATCC 43291 / DSM 13513 / CCUG 52238 / LMG 8453 / N-1</strain>
        <plasmid evidence="2 3">pBB1</plasmid>
    </source>
</reference>
<dbReference type="GO" id="GO:0004300">
    <property type="term" value="F:enoyl-CoA hydratase activity"/>
    <property type="evidence" value="ECO:0007669"/>
    <property type="project" value="UniProtKB-EC"/>
</dbReference>
<comment type="similarity">
    <text evidence="1">Belongs to the enoyl-CoA hydratase/isomerase family.</text>
</comment>
<gene>
    <name evidence="2" type="primary">paaF</name>
    <name evidence="2" type="ordered locus">CNE_BB1p04220</name>
</gene>
<dbReference type="Proteomes" id="UP000006798">
    <property type="component" value="Plasmid pBB1"/>
</dbReference>
<dbReference type="Pfam" id="PF00378">
    <property type="entry name" value="ECH_1"/>
    <property type="match status" value="1"/>
</dbReference>
<dbReference type="Gene3D" id="3.90.226.10">
    <property type="entry name" value="2-enoyl-CoA Hydratase, Chain A, domain 1"/>
    <property type="match status" value="1"/>
</dbReference>
<organism evidence="2 3">
    <name type="scientific">Cupriavidus necator (strain ATCC 43291 / DSM 13513 / CCUG 52238 / LMG 8453 / N-1)</name>
    <name type="common">Ralstonia eutropha</name>
    <dbReference type="NCBI Taxonomy" id="1042878"/>
    <lineage>
        <taxon>Bacteria</taxon>
        <taxon>Pseudomonadati</taxon>
        <taxon>Pseudomonadota</taxon>
        <taxon>Betaproteobacteria</taxon>
        <taxon>Burkholderiales</taxon>
        <taxon>Burkholderiaceae</taxon>
        <taxon>Cupriavidus</taxon>
    </lineage>
</organism>